<protein>
    <recommendedName>
        <fullName evidence="3">ABC transporter domain-containing protein</fullName>
    </recommendedName>
</protein>
<sequence length="52" mass="6033">MLRTIVNYDRICVMDQGRIAEMDTPLNLWDKADGIFRGMCDKSGITRQDIKK</sequence>
<dbReference type="Proteomes" id="UP000184300">
    <property type="component" value="Unassembled WGS sequence"/>
</dbReference>
<dbReference type="AlphaFoldDB" id="A0A1L9V5G7"/>
<dbReference type="STRING" id="1160497.A0A1L9V5G7"/>
<dbReference type="GeneID" id="34457801"/>
<evidence type="ECO:0008006" key="3">
    <source>
        <dbReference type="Google" id="ProtNLM"/>
    </source>
</evidence>
<dbReference type="VEuPathDB" id="FungiDB:ASPGLDRAFT_137585"/>
<evidence type="ECO:0000313" key="2">
    <source>
        <dbReference type="Proteomes" id="UP000184300"/>
    </source>
</evidence>
<name>A0A1L9V5G7_ASPGL</name>
<accession>A0A1L9V5G7</accession>
<organism evidence="1 2">
    <name type="scientific">Aspergillus glaucus CBS 516.65</name>
    <dbReference type="NCBI Taxonomy" id="1160497"/>
    <lineage>
        <taxon>Eukaryota</taxon>
        <taxon>Fungi</taxon>
        <taxon>Dikarya</taxon>
        <taxon>Ascomycota</taxon>
        <taxon>Pezizomycotina</taxon>
        <taxon>Eurotiomycetes</taxon>
        <taxon>Eurotiomycetidae</taxon>
        <taxon>Eurotiales</taxon>
        <taxon>Aspergillaceae</taxon>
        <taxon>Aspergillus</taxon>
        <taxon>Aspergillus subgen. Aspergillus</taxon>
    </lineage>
</organism>
<dbReference type="EMBL" id="KV878922">
    <property type="protein sequence ID" value="OJJ79082.1"/>
    <property type="molecule type" value="Genomic_DNA"/>
</dbReference>
<dbReference type="Gene3D" id="3.40.50.300">
    <property type="entry name" value="P-loop containing nucleotide triphosphate hydrolases"/>
    <property type="match status" value="1"/>
</dbReference>
<gene>
    <name evidence="1" type="ORF">ASPGLDRAFT_137585</name>
</gene>
<evidence type="ECO:0000313" key="1">
    <source>
        <dbReference type="EMBL" id="OJJ79082.1"/>
    </source>
</evidence>
<proteinExistence type="predicted"/>
<dbReference type="RefSeq" id="XP_022395780.1">
    <property type="nucleotide sequence ID" value="XM_022541540.1"/>
</dbReference>
<keyword evidence="2" id="KW-1185">Reference proteome</keyword>
<dbReference type="InterPro" id="IPR027417">
    <property type="entry name" value="P-loop_NTPase"/>
</dbReference>
<dbReference type="OrthoDB" id="6500128at2759"/>
<reference evidence="2" key="1">
    <citation type="journal article" date="2017" name="Genome Biol.">
        <title>Comparative genomics reveals high biological diversity and specific adaptations in the industrially and medically important fungal genus Aspergillus.</title>
        <authorList>
            <person name="de Vries R.P."/>
            <person name="Riley R."/>
            <person name="Wiebenga A."/>
            <person name="Aguilar-Osorio G."/>
            <person name="Amillis S."/>
            <person name="Uchima C.A."/>
            <person name="Anderluh G."/>
            <person name="Asadollahi M."/>
            <person name="Askin M."/>
            <person name="Barry K."/>
            <person name="Battaglia E."/>
            <person name="Bayram O."/>
            <person name="Benocci T."/>
            <person name="Braus-Stromeyer S.A."/>
            <person name="Caldana C."/>
            <person name="Canovas D."/>
            <person name="Cerqueira G.C."/>
            <person name="Chen F."/>
            <person name="Chen W."/>
            <person name="Choi C."/>
            <person name="Clum A."/>
            <person name="Dos Santos R.A."/>
            <person name="Damasio A.R."/>
            <person name="Diallinas G."/>
            <person name="Emri T."/>
            <person name="Fekete E."/>
            <person name="Flipphi M."/>
            <person name="Freyberg S."/>
            <person name="Gallo A."/>
            <person name="Gournas C."/>
            <person name="Habgood R."/>
            <person name="Hainaut M."/>
            <person name="Harispe M.L."/>
            <person name="Henrissat B."/>
            <person name="Hilden K.S."/>
            <person name="Hope R."/>
            <person name="Hossain A."/>
            <person name="Karabika E."/>
            <person name="Karaffa L."/>
            <person name="Karanyi Z."/>
            <person name="Krasevec N."/>
            <person name="Kuo A."/>
            <person name="Kusch H."/>
            <person name="LaButti K."/>
            <person name="Lagendijk E.L."/>
            <person name="Lapidus A."/>
            <person name="Levasseur A."/>
            <person name="Lindquist E."/>
            <person name="Lipzen A."/>
            <person name="Logrieco A.F."/>
            <person name="MacCabe A."/>
            <person name="Maekelae M.R."/>
            <person name="Malavazi I."/>
            <person name="Melin P."/>
            <person name="Meyer V."/>
            <person name="Mielnichuk N."/>
            <person name="Miskei M."/>
            <person name="Molnar A.P."/>
            <person name="Mule G."/>
            <person name="Ngan C.Y."/>
            <person name="Orejas M."/>
            <person name="Orosz E."/>
            <person name="Ouedraogo J.P."/>
            <person name="Overkamp K.M."/>
            <person name="Park H.-S."/>
            <person name="Perrone G."/>
            <person name="Piumi F."/>
            <person name="Punt P.J."/>
            <person name="Ram A.F."/>
            <person name="Ramon A."/>
            <person name="Rauscher S."/>
            <person name="Record E."/>
            <person name="Riano-Pachon D.M."/>
            <person name="Robert V."/>
            <person name="Roehrig J."/>
            <person name="Ruller R."/>
            <person name="Salamov A."/>
            <person name="Salih N.S."/>
            <person name="Samson R.A."/>
            <person name="Sandor E."/>
            <person name="Sanguinetti M."/>
            <person name="Schuetze T."/>
            <person name="Sepcic K."/>
            <person name="Shelest E."/>
            <person name="Sherlock G."/>
            <person name="Sophianopoulou V."/>
            <person name="Squina F.M."/>
            <person name="Sun H."/>
            <person name="Susca A."/>
            <person name="Todd R.B."/>
            <person name="Tsang A."/>
            <person name="Unkles S.E."/>
            <person name="van de Wiele N."/>
            <person name="van Rossen-Uffink D."/>
            <person name="Oliveira J.V."/>
            <person name="Vesth T.C."/>
            <person name="Visser J."/>
            <person name="Yu J.-H."/>
            <person name="Zhou M."/>
            <person name="Andersen M.R."/>
            <person name="Archer D.B."/>
            <person name="Baker S.E."/>
            <person name="Benoit I."/>
            <person name="Brakhage A.A."/>
            <person name="Braus G.H."/>
            <person name="Fischer R."/>
            <person name="Frisvad J.C."/>
            <person name="Goldman G.H."/>
            <person name="Houbraken J."/>
            <person name="Oakley B."/>
            <person name="Pocsi I."/>
            <person name="Scazzocchio C."/>
            <person name="Seiboth B."/>
            <person name="vanKuyk P.A."/>
            <person name="Wortman J."/>
            <person name="Dyer P.S."/>
            <person name="Grigoriev I.V."/>
        </authorList>
    </citation>
    <scope>NUCLEOTIDE SEQUENCE [LARGE SCALE GENOMIC DNA]</scope>
    <source>
        <strain evidence="2">CBS 516.65</strain>
    </source>
</reference>